<proteinExistence type="predicted"/>
<dbReference type="PROSITE" id="PS51140">
    <property type="entry name" value="CUE"/>
    <property type="match status" value="1"/>
</dbReference>
<dbReference type="Proteomes" id="UP001303473">
    <property type="component" value="Unassembled WGS sequence"/>
</dbReference>
<evidence type="ECO:0000256" key="1">
    <source>
        <dbReference type="SAM" id="MobiDB-lite"/>
    </source>
</evidence>
<organism evidence="3 4">
    <name type="scientific">Diplogelasinospora grovesii</name>
    <dbReference type="NCBI Taxonomy" id="303347"/>
    <lineage>
        <taxon>Eukaryota</taxon>
        <taxon>Fungi</taxon>
        <taxon>Dikarya</taxon>
        <taxon>Ascomycota</taxon>
        <taxon>Pezizomycotina</taxon>
        <taxon>Sordariomycetes</taxon>
        <taxon>Sordariomycetidae</taxon>
        <taxon>Sordariales</taxon>
        <taxon>Diplogelasinosporaceae</taxon>
        <taxon>Diplogelasinospora</taxon>
    </lineage>
</organism>
<dbReference type="GO" id="GO:0043130">
    <property type="term" value="F:ubiquitin binding"/>
    <property type="evidence" value="ECO:0007669"/>
    <property type="project" value="InterPro"/>
</dbReference>
<sequence length="881" mass="97923">MEWIPDMDRSILIQALREHNNDIGAVVNEYFDSQEKFRSKYSWDETPFSAGRDGETVATARDTAPSFVIHPADDNVLYGTEPSTFYGAGAPSRPPSRANNRSPLGNVVDLTTGQYAATSAPTSLQEEEAQYQQAISQSLHDSGIQTPQAGASAPPPQESGVVTSGGDNPVFFGPANRTDYEPNQWAMVPLKRSDPDPEPSRRKRTTGVPVFLKCRFTPQSSRHRVGAILMILHSIPAARNILLRTGYEPENGYGSNPDWWKGTAIPRPQQDCPPDVDQDDWDTLSARVHWTEELHRLLAFLDLTERSYGTADVLATAPLQYDSDKAFFDTFQDHAVVMDGDNISVLTATADIAPVIGDKISTQRNRFSILDVPVGKDILAMGNTLYNVLDMLFFMDIGYPREDLENVRTAIITQPSEVITFRCQGEDTGFTKALDIPETLYLDRYMASRRDDMRELQLEMMAIVAALQDSYRLEESLVQHTNPQTGKIRDRRTMTLAAIARCKERISTIKNSAFWRDHEAKEARGEDDHYLPEHTGEPELLPDEGRMVTFYEAKMAELEQDLADIERVMNDVILPQRKSFLDLLRHLSSLLTAPSAEEKWNPTQKYTLRGVAGRVNQVFLRQREPVLMEFEVAASPEDQWWQITVGQDDDTPVSAERVDFEKVKAETCGIGCTPPILVYATDRALAEEPQPLSDALKRFVRFDNRHFKQEISQAEEQGNSRDKKRSGIAAVGSPSKRTRSRSLDTLASNCASAGDIEDDMRDAPFEPEDPLTIAGAADKGTEPMEMAPVDLLTPADEQDMNPRSSPTQRLADVSLQETETSHTGGGAGDSSSTKTNNPEMQERGGSLPLITRRLDGSGTAADPISLIDTETANTEKAISEF</sequence>
<feature type="region of interest" description="Disordered" evidence="1">
    <location>
        <begin position="712"/>
        <end position="783"/>
    </location>
</feature>
<evidence type="ECO:0000259" key="2">
    <source>
        <dbReference type="PROSITE" id="PS51140"/>
    </source>
</evidence>
<dbReference type="GO" id="GO:0005829">
    <property type="term" value="C:cytosol"/>
    <property type="evidence" value="ECO:0007669"/>
    <property type="project" value="TreeGrafter"/>
</dbReference>
<feature type="region of interest" description="Disordered" evidence="1">
    <location>
        <begin position="118"/>
        <end position="137"/>
    </location>
</feature>
<feature type="region of interest" description="Disordered" evidence="1">
    <location>
        <begin position="143"/>
        <end position="163"/>
    </location>
</feature>
<feature type="compositionally biased region" description="Acidic residues" evidence="1">
    <location>
        <begin position="755"/>
        <end position="769"/>
    </location>
</feature>
<comment type="caution">
    <text evidence="3">The sequence shown here is derived from an EMBL/GenBank/DDBJ whole genome shotgun (WGS) entry which is preliminary data.</text>
</comment>
<name>A0AAN6NHU3_9PEZI</name>
<dbReference type="EMBL" id="MU853753">
    <property type="protein sequence ID" value="KAK3945810.1"/>
    <property type="molecule type" value="Genomic_DNA"/>
</dbReference>
<dbReference type="PANTHER" id="PTHR39597:SF1">
    <property type="entry name" value="UBA DOMAIN-CONTAINING PROTEIN RUP1"/>
    <property type="match status" value="1"/>
</dbReference>
<dbReference type="AlphaFoldDB" id="A0AAN6NHU3"/>
<dbReference type="GO" id="GO:0005634">
    <property type="term" value="C:nucleus"/>
    <property type="evidence" value="ECO:0007669"/>
    <property type="project" value="TreeGrafter"/>
</dbReference>
<protein>
    <recommendedName>
        <fullName evidence="2">CUE domain-containing protein</fullName>
    </recommendedName>
</protein>
<dbReference type="InterPro" id="IPR055335">
    <property type="entry name" value="Ucp6/RUP1"/>
</dbReference>
<dbReference type="GO" id="GO:0016579">
    <property type="term" value="P:protein deubiquitination"/>
    <property type="evidence" value="ECO:0007669"/>
    <property type="project" value="TreeGrafter"/>
</dbReference>
<evidence type="ECO:0000313" key="3">
    <source>
        <dbReference type="EMBL" id="KAK3945810.1"/>
    </source>
</evidence>
<feature type="compositionally biased region" description="Polar residues" evidence="1">
    <location>
        <begin position="829"/>
        <end position="839"/>
    </location>
</feature>
<feature type="region of interest" description="Disordered" evidence="1">
    <location>
        <begin position="795"/>
        <end position="881"/>
    </location>
</feature>
<feature type="domain" description="CUE" evidence="2">
    <location>
        <begin position="1"/>
        <end position="35"/>
    </location>
</feature>
<dbReference type="InterPro" id="IPR003892">
    <property type="entry name" value="CUE"/>
</dbReference>
<accession>A0AAN6NHU3</accession>
<reference evidence="4" key="1">
    <citation type="journal article" date="2023" name="Mol. Phylogenet. Evol.">
        <title>Genome-scale phylogeny and comparative genomics of the fungal order Sordariales.</title>
        <authorList>
            <person name="Hensen N."/>
            <person name="Bonometti L."/>
            <person name="Westerberg I."/>
            <person name="Brannstrom I.O."/>
            <person name="Guillou S."/>
            <person name="Cros-Aarteil S."/>
            <person name="Calhoun S."/>
            <person name="Haridas S."/>
            <person name="Kuo A."/>
            <person name="Mondo S."/>
            <person name="Pangilinan J."/>
            <person name="Riley R."/>
            <person name="LaButti K."/>
            <person name="Andreopoulos B."/>
            <person name="Lipzen A."/>
            <person name="Chen C."/>
            <person name="Yan M."/>
            <person name="Daum C."/>
            <person name="Ng V."/>
            <person name="Clum A."/>
            <person name="Steindorff A."/>
            <person name="Ohm R.A."/>
            <person name="Martin F."/>
            <person name="Silar P."/>
            <person name="Natvig D.O."/>
            <person name="Lalanne C."/>
            <person name="Gautier V."/>
            <person name="Ament-Velasquez S.L."/>
            <person name="Kruys A."/>
            <person name="Hutchinson M.I."/>
            <person name="Powell A.J."/>
            <person name="Barry K."/>
            <person name="Miller A.N."/>
            <person name="Grigoriev I.V."/>
            <person name="Debuchy R."/>
            <person name="Gladieux P."/>
            <person name="Hiltunen Thoren M."/>
            <person name="Johannesson H."/>
        </authorList>
    </citation>
    <scope>NUCLEOTIDE SEQUENCE [LARGE SCALE GENOMIC DNA]</scope>
    <source>
        <strain evidence="4">CBS 340.73</strain>
    </source>
</reference>
<feature type="compositionally biased region" description="Polar residues" evidence="1">
    <location>
        <begin position="97"/>
        <end position="106"/>
    </location>
</feature>
<keyword evidence="4" id="KW-1185">Reference proteome</keyword>
<dbReference type="PANTHER" id="PTHR39597">
    <property type="entry name" value="UBA DOMAIN-CONTAINING PROTEIN RUP1"/>
    <property type="match status" value="1"/>
</dbReference>
<feature type="region of interest" description="Disordered" evidence="1">
    <location>
        <begin position="86"/>
        <end position="106"/>
    </location>
</feature>
<evidence type="ECO:0000313" key="4">
    <source>
        <dbReference type="Proteomes" id="UP001303473"/>
    </source>
</evidence>
<feature type="compositionally biased region" description="Polar residues" evidence="1">
    <location>
        <begin position="868"/>
        <end position="881"/>
    </location>
</feature>
<gene>
    <name evidence="3" type="ORF">QBC46DRAFT_249003</name>
</gene>